<keyword evidence="2" id="KW-0274">FAD</keyword>
<sequence length="393" mass="43493">MTTTIRTRVAIIGAGPAGLLLSHLLDAAGIPSVVIDRRSREEIEQTIRAGILEQGTVDLLVGSGASDRVREEAHRHDGIELRFDGGGHRFDFPALCGRSVFLYPQHEVLKDLIAARVAAGQDLRFGVTALSVEGAETARPHVFATGDDGDLLDIQAEFVVGADGSHSVARQAVSPMGGHFREYPFAWFGILCDAPPSNDVLIYSNSDNGFALISQRSDAVQRMYFQCDPDAAPDAWSEQQIWDELQSRVPGTTLNEGTIFQRDILRFRSYVAHEMRRGRVVLIGDAAHTVPPTGAKGMNLAIADVVLLQRALRALLLENDERPLDAYADVASRRIWKAQHFSWWMTSMLHVAPDASEFDRRRQLGELRMVTESEAGRRYLAEAYTGWPFETEL</sequence>
<gene>
    <name evidence="4" type="ORF">QSV35_03965</name>
</gene>
<evidence type="ECO:0000256" key="2">
    <source>
        <dbReference type="ARBA" id="ARBA00022827"/>
    </source>
</evidence>
<dbReference type="EMBL" id="JASXSZ010000001">
    <property type="protein sequence ID" value="MDL9978479.1"/>
    <property type="molecule type" value="Genomic_DNA"/>
</dbReference>
<dbReference type="SUPFAM" id="SSF54373">
    <property type="entry name" value="FAD-linked reductases, C-terminal domain"/>
    <property type="match status" value="1"/>
</dbReference>
<dbReference type="NCBIfam" id="NF006091">
    <property type="entry name" value="PRK08243.1"/>
    <property type="match status" value="1"/>
</dbReference>
<feature type="domain" description="FAD-binding" evidence="3">
    <location>
        <begin position="6"/>
        <end position="341"/>
    </location>
</feature>
<comment type="caution">
    <text evidence="4">The sequence shown here is derived from an EMBL/GenBank/DDBJ whole genome shotgun (WGS) entry which is preliminary data.</text>
</comment>
<evidence type="ECO:0000313" key="5">
    <source>
        <dbReference type="Proteomes" id="UP001235064"/>
    </source>
</evidence>
<name>A0ABT7MVK5_9MICO</name>
<dbReference type="PANTHER" id="PTHR43004">
    <property type="entry name" value="TRK SYSTEM POTASSIUM UPTAKE PROTEIN"/>
    <property type="match status" value="1"/>
</dbReference>
<evidence type="ECO:0000259" key="3">
    <source>
        <dbReference type="Pfam" id="PF01494"/>
    </source>
</evidence>
<dbReference type="InterPro" id="IPR050641">
    <property type="entry name" value="RIFMO-like"/>
</dbReference>
<keyword evidence="5" id="KW-1185">Reference proteome</keyword>
<keyword evidence="1" id="KW-0285">Flavoprotein</keyword>
<protein>
    <submittedName>
        <fullName evidence="4">4-hydroxybenzoate 3-monooxygenase</fullName>
    </submittedName>
</protein>
<dbReference type="RefSeq" id="WP_286286930.1">
    <property type="nucleotide sequence ID" value="NZ_JASXSZ010000001.1"/>
</dbReference>
<evidence type="ECO:0000256" key="1">
    <source>
        <dbReference type="ARBA" id="ARBA00022630"/>
    </source>
</evidence>
<dbReference type="PANTHER" id="PTHR43004:SF3">
    <property type="entry name" value="P-HYDROXYBENZOATE HYDROXYLASE"/>
    <property type="match status" value="1"/>
</dbReference>
<dbReference type="Pfam" id="PF01494">
    <property type="entry name" value="FAD_binding_3"/>
    <property type="match status" value="1"/>
</dbReference>
<reference evidence="4 5" key="1">
    <citation type="submission" date="2023-06" db="EMBL/GenBank/DDBJ databases">
        <title>Microbacterium sp. nov., isolated from a waste landfill.</title>
        <authorList>
            <person name="Wen W."/>
        </authorList>
    </citation>
    <scope>NUCLEOTIDE SEQUENCE [LARGE SCALE GENOMIC DNA]</scope>
    <source>
        <strain evidence="4 5">ASV49</strain>
    </source>
</reference>
<dbReference type="InterPro" id="IPR036188">
    <property type="entry name" value="FAD/NAD-bd_sf"/>
</dbReference>
<organism evidence="4 5">
    <name type="scientific">Microbacterium candidum</name>
    <dbReference type="NCBI Taxonomy" id="3041922"/>
    <lineage>
        <taxon>Bacteria</taxon>
        <taxon>Bacillati</taxon>
        <taxon>Actinomycetota</taxon>
        <taxon>Actinomycetes</taxon>
        <taxon>Micrococcales</taxon>
        <taxon>Microbacteriaceae</taxon>
        <taxon>Microbacterium</taxon>
    </lineage>
</organism>
<evidence type="ECO:0000313" key="4">
    <source>
        <dbReference type="EMBL" id="MDL9978479.1"/>
    </source>
</evidence>
<dbReference type="InterPro" id="IPR002938">
    <property type="entry name" value="FAD-bd"/>
</dbReference>
<dbReference type="Gene3D" id="3.50.50.60">
    <property type="entry name" value="FAD/NAD(P)-binding domain"/>
    <property type="match status" value="1"/>
</dbReference>
<proteinExistence type="predicted"/>
<dbReference type="Proteomes" id="UP001235064">
    <property type="component" value="Unassembled WGS sequence"/>
</dbReference>
<dbReference type="Gene3D" id="3.30.9.10">
    <property type="entry name" value="D-Amino Acid Oxidase, subunit A, domain 2"/>
    <property type="match status" value="1"/>
</dbReference>
<accession>A0ABT7MVK5</accession>
<dbReference type="PRINTS" id="PR00420">
    <property type="entry name" value="RNGMNOXGNASE"/>
</dbReference>
<dbReference type="SUPFAM" id="SSF51905">
    <property type="entry name" value="FAD/NAD(P)-binding domain"/>
    <property type="match status" value="1"/>
</dbReference>